<evidence type="ECO:0000313" key="3">
    <source>
        <dbReference type="Proteomes" id="UP001163850"/>
    </source>
</evidence>
<comment type="caution">
    <text evidence="2">The sequence shown here is derived from an EMBL/GenBank/DDBJ whole genome shotgun (WGS) entry which is preliminary data.</text>
</comment>
<feature type="region of interest" description="Disordered" evidence="1">
    <location>
        <begin position="303"/>
        <end position="392"/>
    </location>
</feature>
<dbReference type="EMBL" id="MU801930">
    <property type="protein sequence ID" value="KAJ3987036.1"/>
    <property type="molecule type" value="Genomic_DNA"/>
</dbReference>
<feature type="compositionally biased region" description="Low complexity" evidence="1">
    <location>
        <begin position="329"/>
        <end position="343"/>
    </location>
</feature>
<dbReference type="Proteomes" id="UP001163850">
    <property type="component" value="Unassembled WGS sequence"/>
</dbReference>
<evidence type="ECO:0000313" key="2">
    <source>
        <dbReference type="EMBL" id="KAJ3987036.1"/>
    </source>
</evidence>
<feature type="compositionally biased region" description="Polar residues" evidence="1">
    <location>
        <begin position="305"/>
        <end position="328"/>
    </location>
</feature>
<protein>
    <submittedName>
        <fullName evidence="2">Uncharacterized protein</fullName>
    </submittedName>
</protein>
<feature type="compositionally biased region" description="Polar residues" evidence="1">
    <location>
        <begin position="371"/>
        <end position="385"/>
    </location>
</feature>
<proteinExistence type="predicted"/>
<accession>A0AA38Q434</accession>
<evidence type="ECO:0000256" key="1">
    <source>
        <dbReference type="SAM" id="MobiDB-lite"/>
    </source>
</evidence>
<dbReference type="AlphaFoldDB" id="A0AA38Q434"/>
<reference evidence="2" key="1">
    <citation type="submission" date="2022-08" db="EMBL/GenBank/DDBJ databases">
        <authorList>
            <consortium name="DOE Joint Genome Institute"/>
            <person name="Min B."/>
            <person name="Riley R."/>
            <person name="Sierra-Patev S."/>
            <person name="Naranjo-Ortiz M."/>
            <person name="Looney B."/>
            <person name="Konkel Z."/>
            <person name="Slot J.C."/>
            <person name="Sakamoto Y."/>
            <person name="Steenwyk J.L."/>
            <person name="Rokas A."/>
            <person name="Carro J."/>
            <person name="Camarero S."/>
            <person name="Ferreira P."/>
            <person name="Molpeceres G."/>
            <person name="Ruiz-Duenas F.J."/>
            <person name="Serrano A."/>
            <person name="Henrissat B."/>
            <person name="Drula E."/>
            <person name="Hughes K.W."/>
            <person name="Mata J.L."/>
            <person name="Ishikawa N.K."/>
            <person name="Vargas-Isla R."/>
            <person name="Ushijima S."/>
            <person name="Smith C.A."/>
            <person name="Ahrendt S."/>
            <person name="Andreopoulos W."/>
            <person name="He G."/>
            <person name="Labutti K."/>
            <person name="Lipzen A."/>
            <person name="Ng V."/>
            <person name="Sandor L."/>
            <person name="Barry K."/>
            <person name="Martinez A.T."/>
            <person name="Xiao Y."/>
            <person name="Gibbons J.G."/>
            <person name="Terashima K."/>
            <person name="Hibbett D.S."/>
            <person name="Grigoriev I.V."/>
        </authorList>
    </citation>
    <scope>NUCLEOTIDE SEQUENCE</scope>
    <source>
        <strain evidence="2">TFB7829</strain>
    </source>
</reference>
<organism evidence="2 3">
    <name type="scientific">Lentinula detonsa</name>
    <dbReference type="NCBI Taxonomy" id="2804962"/>
    <lineage>
        <taxon>Eukaryota</taxon>
        <taxon>Fungi</taxon>
        <taxon>Dikarya</taxon>
        <taxon>Basidiomycota</taxon>
        <taxon>Agaricomycotina</taxon>
        <taxon>Agaricomycetes</taxon>
        <taxon>Agaricomycetidae</taxon>
        <taxon>Agaricales</taxon>
        <taxon>Marasmiineae</taxon>
        <taxon>Omphalotaceae</taxon>
        <taxon>Lentinula</taxon>
    </lineage>
</organism>
<name>A0AA38Q434_9AGAR</name>
<sequence>MYRHSGGPDPSYFAEFLAGNPQSYDHPLAFPQQGGVGGDDWQHPDHQLMIDPQLSQSDPQLYLPPTLPLQGPPIGPTASMTLGSEYPHADFINSSFAPESNNIGLPSLDHSLPHSTNSASAFPINVEFPSSNYSLPHSTNSASAFPINVEFPSSNYSLPHSTNSASAFPINVEFPSSNHSLPHSTNSASAFPINVEFPSSNHSLPHSANSTLPFPKDYGMFYATATVPQHPYDPSLINDHSQQAVYSVPIALPYPIVSDVGLGFRHMPFPRRRLSCSSTLTSVEGSVFKRNTTFAQRSAMGHISNDLTGEPQAQPSGSRPTTNNHDGQSSSSPSASTPSISASGDRVASSVPHDATNNSAAGSLMPERNGRTTSQRNSTPYTTQKRAAKCTRRAPEPEFVDVRKYNRELCKWRMSSGFECQHDFGHDNRKSVSAHALSHRADAKEEEELNGRIPQKGNFVCRWTGCGSGDKGMAEDAFARHFVHHHSPIRTLCLRCGQVLARVDCQKRHRETCCLNNSLKKPELKKQAYATHAVID</sequence>
<gene>
    <name evidence="2" type="ORF">F5890DRAFT_896152</name>
</gene>